<evidence type="ECO:0000259" key="3">
    <source>
        <dbReference type="Pfam" id="PF10988"/>
    </source>
</evidence>
<feature type="compositionally biased region" description="Polar residues" evidence="1">
    <location>
        <begin position="248"/>
        <end position="264"/>
    </location>
</feature>
<feature type="domain" description="Putative auto-transporter adhesin head GIN" evidence="3">
    <location>
        <begin position="48"/>
        <end position="248"/>
    </location>
</feature>
<keyword evidence="2" id="KW-0732">Signal</keyword>
<protein>
    <submittedName>
        <fullName evidence="4">DUF2807 domain-containing protein</fullName>
    </submittedName>
</protein>
<evidence type="ECO:0000313" key="4">
    <source>
        <dbReference type="EMBL" id="KAA2371262.1"/>
    </source>
</evidence>
<feature type="chain" id="PRO_5022676403" evidence="2">
    <location>
        <begin position="20"/>
        <end position="264"/>
    </location>
</feature>
<feature type="compositionally biased region" description="Low complexity" evidence="1">
    <location>
        <begin position="235"/>
        <end position="247"/>
    </location>
</feature>
<feature type="signal peptide" evidence="2">
    <location>
        <begin position="1"/>
        <end position="19"/>
    </location>
</feature>
<evidence type="ECO:0000313" key="5">
    <source>
        <dbReference type="Proteomes" id="UP000323567"/>
    </source>
</evidence>
<reference evidence="4 5" key="1">
    <citation type="journal article" date="2019" name="Nat. Med.">
        <title>A library of human gut bacterial isolates paired with longitudinal multiomics data enables mechanistic microbiome research.</title>
        <authorList>
            <person name="Poyet M."/>
            <person name="Groussin M."/>
            <person name="Gibbons S.M."/>
            <person name="Avila-Pacheco J."/>
            <person name="Jiang X."/>
            <person name="Kearney S.M."/>
            <person name="Perrotta A.R."/>
            <person name="Berdy B."/>
            <person name="Zhao S."/>
            <person name="Lieberman T.D."/>
            <person name="Swanson P.K."/>
            <person name="Smith M."/>
            <person name="Roesemann S."/>
            <person name="Alexander J.E."/>
            <person name="Rich S.A."/>
            <person name="Livny J."/>
            <person name="Vlamakis H."/>
            <person name="Clish C."/>
            <person name="Bullock K."/>
            <person name="Deik A."/>
            <person name="Scott J."/>
            <person name="Pierce K.A."/>
            <person name="Xavier R.J."/>
            <person name="Alm E.J."/>
        </authorList>
    </citation>
    <scope>NUCLEOTIDE SEQUENCE [LARGE SCALE GENOMIC DNA]</scope>
    <source>
        <strain evidence="4 5">BIOML-A2</strain>
    </source>
</reference>
<comment type="caution">
    <text evidence="4">The sequence shown here is derived from an EMBL/GenBank/DDBJ whole genome shotgun (WGS) entry which is preliminary data.</text>
</comment>
<dbReference type="EMBL" id="VVXK01000004">
    <property type="protein sequence ID" value="KAA2371262.1"/>
    <property type="molecule type" value="Genomic_DNA"/>
</dbReference>
<gene>
    <name evidence="4" type="ORF">F2Y13_04800</name>
</gene>
<dbReference type="RefSeq" id="WP_149887105.1">
    <property type="nucleotide sequence ID" value="NZ_CAUCYH010000021.1"/>
</dbReference>
<dbReference type="Gene3D" id="2.160.20.120">
    <property type="match status" value="1"/>
</dbReference>
<dbReference type="InterPro" id="IPR021255">
    <property type="entry name" value="DUF2807"/>
</dbReference>
<evidence type="ECO:0000256" key="2">
    <source>
        <dbReference type="SAM" id="SignalP"/>
    </source>
</evidence>
<dbReference type="Proteomes" id="UP000323567">
    <property type="component" value="Unassembled WGS sequence"/>
</dbReference>
<dbReference type="Pfam" id="PF10988">
    <property type="entry name" value="DUF2807"/>
    <property type="match status" value="1"/>
</dbReference>
<dbReference type="AlphaFoldDB" id="A0A5B3GDJ1"/>
<proteinExistence type="predicted"/>
<sequence length="264" mass="26808">MKKLLLIAVLIAACLSATAYVACVAAPLLGKNIKGSGKIVAKTVPAPDFDGIEASRAVKVVISDKVSDIRIEADDNLIDLVVVRAVKGKLEATLDQKVNNIQNGNVTITVPANGKIRSLDASSASKIIGETTLKAGKFSIEASSAAKIKAAVEAVSCTIETSSASKVEASIEAESCSLDASSASKIILEGSAGTFRADMSSASKLNAEKFSAVNATIDTSSAASASIDCSGKLTASASSGSSVRYSGDCQTSLEKSSGGSIRKL</sequence>
<accession>A0A5B3GDJ1</accession>
<evidence type="ECO:0000256" key="1">
    <source>
        <dbReference type="SAM" id="MobiDB-lite"/>
    </source>
</evidence>
<name>A0A5B3GDJ1_9BACT</name>
<organism evidence="4 5">
    <name type="scientific">Alistipes shahii</name>
    <dbReference type="NCBI Taxonomy" id="328814"/>
    <lineage>
        <taxon>Bacteria</taxon>
        <taxon>Pseudomonadati</taxon>
        <taxon>Bacteroidota</taxon>
        <taxon>Bacteroidia</taxon>
        <taxon>Bacteroidales</taxon>
        <taxon>Rikenellaceae</taxon>
        <taxon>Alistipes</taxon>
    </lineage>
</organism>
<feature type="region of interest" description="Disordered" evidence="1">
    <location>
        <begin position="235"/>
        <end position="264"/>
    </location>
</feature>